<dbReference type="AlphaFoldDB" id="A0A1Y4DBX4"/>
<proteinExistence type="predicted"/>
<gene>
    <name evidence="4" type="ORF">B5F75_05540</name>
</gene>
<dbReference type="Proteomes" id="UP000196368">
    <property type="component" value="Unassembled WGS sequence"/>
</dbReference>
<reference evidence="5" key="1">
    <citation type="submission" date="2017-04" db="EMBL/GenBank/DDBJ databases">
        <title>Function of individual gut microbiota members based on whole genome sequencing of pure cultures obtained from chicken caecum.</title>
        <authorList>
            <person name="Medvecky M."/>
            <person name="Cejkova D."/>
            <person name="Polansky O."/>
            <person name="Karasova D."/>
            <person name="Kubasova T."/>
            <person name="Cizek A."/>
            <person name="Rychlik I."/>
        </authorList>
    </citation>
    <scope>NUCLEOTIDE SEQUENCE [LARGE SCALE GENOMIC DNA]</scope>
    <source>
        <strain evidence="5">An273</strain>
    </source>
</reference>
<dbReference type="Pfam" id="PF05065">
    <property type="entry name" value="Phage_capsid"/>
    <property type="match status" value="1"/>
</dbReference>
<dbReference type="EMBL" id="NFJD01000003">
    <property type="protein sequence ID" value="OUO56654.1"/>
    <property type="molecule type" value="Genomic_DNA"/>
</dbReference>
<evidence type="ECO:0000313" key="5">
    <source>
        <dbReference type="Proteomes" id="UP000196368"/>
    </source>
</evidence>
<name>A0A1Y4DBX4_9BACT</name>
<evidence type="ECO:0000256" key="1">
    <source>
        <dbReference type="ARBA" id="ARBA00004328"/>
    </source>
</evidence>
<dbReference type="Gene3D" id="3.30.2400.10">
    <property type="entry name" value="Major capsid protein gp5"/>
    <property type="match status" value="1"/>
</dbReference>
<evidence type="ECO:0000256" key="2">
    <source>
        <dbReference type="SAM" id="MobiDB-lite"/>
    </source>
</evidence>
<comment type="caution">
    <text evidence="4">The sequence shown here is derived from an EMBL/GenBank/DDBJ whole genome shotgun (WGS) entry which is preliminary data.</text>
</comment>
<dbReference type="SUPFAM" id="SSF56563">
    <property type="entry name" value="Major capsid protein gp5"/>
    <property type="match status" value="1"/>
</dbReference>
<protein>
    <submittedName>
        <fullName evidence="4">Phage major capsid protein</fullName>
    </submittedName>
</protein>
<dbReference type="OrthoDB" id="9804926at2"/>
<evidence type="ECO:0000259" key="3">
    <source>
        <dbReference type="Pfam" id="PF05065"/>
    </source>
</evidence>
<dbReference type="InterPro" id="IPR024455">
    <property type="entry name" value="Phage_capsid"/>
</dbReference>
<feature type="region of interest" description="Disordered" evidence="2">
    <location>
        <begin position="34"/>
        <end position="60"/>
    </location>
</feature>
<feature type="domain" description="Phage capsid-like C-terminal" evidence="3">
    <location>
        <begin position="118"/>
        <end position="383"/>
    </location>
</feature>
<evidence type="ECO:0000313" key="4">
    <source>
        <dbReference type="EMBL" id="OUO56654.1"/>
    </source>
</evidence>
<feature type="compositionally biased region" description="Basic and acidic residues" evidence="2">
    <location>
        <begin position="38"/>
        <end position="60"/>
    </location>
</feature>
<sequence>MDKEKTAQVSPEENGLKSLTEKLDTVLQAAEEASAKAAEADARAKEAEKRAQEAEAKSAKLSDELTAAKNAHAVNFTPKAQVKTFEEKRKGFRDFLTDVKAARFGNVKAALQAGAVTGSYLVPTGFLPEVLDLLGTNDDLIAQARRLPWGIEGDSRTIPNLVARSTWAFVGEGAAKPVSNPTFGEITQKLAKLSCIVVVTDELMDDTTIDLPALFAEQARAGLIDTLNDWLFNGDGDDRDGILGASGVQSPSVTGITDLLLLKQAVPVFVQRSGKFYLDNALYNELASMARINAPAWLYYEEGKMRVDGSEVVALDSDLIGARGAVFGDLKNVIFSPKNEFAIRYSDVATVVEGESPSQTTHHLFQENKQAFRFEMRADISVVGSVWAKATVPAAVGA</sequence>
<comment type="subcellular location">
    <subcellularLocation>
        <location evidence="1">Virion</location>
    </subcellularLocation>
</comment>
<accession>A0A1Y4DBX4</accession>
<dbReference type="RefSeq" id="WP_087288787.1">
    <property type="nucleotide sequence ID" value="NZ_NFJD01000003.1"/>
</dbReference>
<keyword evidence="5" id="KW-1185">Reference proteome</keyword>
<dbReference type="NCBIfam" id="TIGR01554">
    <property type="entry name" value="major_cap_HK97"/>
    <property type="match status" value="1"/>
</dbReference>
<organism evidence="4 5">
    <name type="scientific">Candidatus Avelusimicrobium gallicola</name>
    <dbReference type="NCBI Taxonomy" id="2562704"/>
    <lineage>
        <taxon>Bacteria</taxon>
        <taxon>Pseudomonadati</taxon>
        <taxon>Elusimicrobiota</taxon>
        <taxon>Elusimicrobia</taxon>
        <taxon>Elusimicrobiales</taxon>
        <taxon>Elusimicrobiaceae</taxon>
        <taxon>Candidatus Avelusimicrobium</taxon>
    </lineage>
</organism>
<dbReference type="InterPro" id="IPR054612">
    <property type="entry name" value="Phage_capsid-like_C"/>
</dbReference>